<dbReference type="PROSITE" id="PS00676">
    <property type="entry name" value="SIGMA54_INTERACT_2"/>
    <property type="match status" value="1"/>
</dbReference>
<keyword evidence="5" id="KW-0804">Transcription</keyword>
<dbReference type="Pfam" id="PF02954">
    <property type="entry name" value="HTH_8"/>
    <property type="match status" value="1"/>
</dbReference>
<dbReference type="PANTHER" id="PTHR32071:SF77">
    <property type="entry name" value="TRANSCRIPTIONAL REGULATORY PROTEIN"/>
    <property type="match status" value="1"/>
</dbReference>
<dbReference type="GO" id="GO:0043565">
    <property type="term" value="F:sequence-specific DNA binding"/>
    <property type="evidence" value="ECO:0007669"/>
    <property type="project" value="InterPro"/>
</dbReference>
<protein>
    <submittedName>
        <fullName evidence="8">Acetoin catabolism regulatory protein</fullName>
    </submittedName>
</protein>
<dbReference type="PROSITE" id="PS50045">
    <property type="entry name" value="SIGMA54_INTERACT_4"/>
    <property type="match status" value="1"/>
</dbReference>
<dbReference type="InterPro" id="IPR025944">
    <property type="entry name" value="Sigma_54_int_dom_CS"/>
</dbReference>
<keyword evidence="1" id="KW-0547">Nucleotide-binding</keyword>
<keyword evidence="2" id="KW-0067">ATP-binding</keyword>
<dbReference type="InterPro" id="IPR029016">
    <property type="entry name" value="GAF-like_dom_sf"/>
</dbReference>
<dbReference type="InterPro" id="IPR025943">
    <property type="entry name" value="Sigma_54_int_dom_ATP-bd_2"/>
</dbReference>
<dbReference type="InterPro" id="IPR058031">
    <property type="entry name" value="AAA_lid_NorR"/>
</dbReference>
<evidence type="ECO:0000259" key="7">
    <source>
        <dbReference type="PROSITE" id="PS50045"/>
    </source>
</evidence>
<dbReference type="InterPro" id="IPR002197">
    <property type="entry name" value="HTH_Fis"/>
</dbReference>
<geneLocation type="plasmid" evidence="8 9">
    <name>pBRH01</name>
</geneLocation>
<evidence type="ECO:0000256" key="1">
    <source>
        <dbReference type="ARBA" id="ARBA00022741"/>
    </source>
</evidence>
<reference evidence="8 9" key="1">
    <citation type="journal article" date="2011" name="J. Bacteriol.">
        <title>Complete genome sequence of Burkholderia rhizoxinica, an endosymbiont of Rhizopus microsporus.</title>
        <authorList>
            <person name="Lackner G."/>
            <person name="Moebius N."/>
            <person name="Partida-Martinez L."/>
            <person name="Hertweck C."/>
        </authorList>
    </citation>
    <scope>NUCLEOTIDE SEQUENCE [LARGE SCALE GENOMIC DNA]</scope>
    <source>
        <strain evidence="9">DSM 19002 / CIP 109453 / HKI 454</strain>
        <plasmid evidence="8 9">pBRH01</plasmid>
    </source>
</reference>
<evidence type="ECO:0000256" key="2">
    <source>
        <dbReference type="ARBA" id="ARBA00022840"/>
    </source>
</evidence>
<sequence>MCYKRLKLQVLCRGFAMPYVSFSQHIERVRSAIEGRNAPLNNESARLVSSWQRSLERYRLDPSSRVGPRVVTASELRELREREEAFLRASGQCLSKLHEAVRIADYCVLLTNAHGVTIDYRIDRDRRADFKHAGLHIGSCWSEQEEGTCGIANVLADLAPITVHKTDHFRAAFTTLTCSASPIFAPDGALIGVLDASAIRSPDNRDSQGLVYQLVQQSARLIEDAYFLNQTPHHWILFGHSSRHFVEARPEVLIAFDENGNLVAANAHARETIPGLTGSAPSHLADLFDVPLARMLDASNLHDVLPLRLCASGTILYARIRRPQRRGHAAGASTPARVAEPAAPAQLAPPLRGTPLHDGRAPGLFSMPSGRLSNTPAGAGPLEAFAQSQDRRVAQAASIALRVAERRLPILILGESGCGKEVFARAIHESGIRCQQPFVAVNCGALPESLIESELFGYAAGAFTGARSKGTRGKIALAHGGTLFLDEIGDMPLLLQTRLLRVLADGEVLPLGAETATRVDVNVICATHRDLGAMVAQGTFREDLYYRLSGAVLRLPPLRERIDIRALIQAVFDDEARAVPHRLVLDAAVLERLCHHPWPGNVRQLRHALRYACAVADTNRVEWHHLPAEIAAELGSPATPPVALESLTDERERIVAALTRNQWRPIPAAQALGISRATLYRRIAKLGIVPPHRLPAA</sequence>
<dbReference type="Gene3D" id="1.10.8.60">
    <property type="match status" value="1"/>
</dbReference>
<dbReference type="InterPro" id="IPR009057">
    <property type="entry name" value="Homeodomain-like_sf"/>
</dbReference>
<evidence type="ECO:0000313" key="9">
    <source>
        <dbReference type="Proteomes" id="UP000007437"/>
    </source>
</evidence>
<dbReference type="PROSITE" id="PS00688">
    <property type="entry name" value="SIGMA54_INTERACT_3"/>
    <property type="match status" value="1"/>
</dbReference>
<organism evidence="8 9">
    <name type="scientific">Mycetohabitans rhizoxinica (strain DSM 19002 / CIP 109453 / HKI 454)</name>
    <name type="common">Paraburkholderia rhizoxinica</name>
    <dbReference type="NCBI Taxonomy" id="882378"/>
    <lineage>
        <taxon>Bacteria</taxon>
        <taxon>Pseudomonadati</taxon>
        <taxon>Pseudomonadota</taxon>
        <taxon>Betaproteobacteria</taxon>
        <taxon>Burkholderiales</taxon>
        <taxon>Burkholderiaceae</taxon>
        <taxon>Mycetohabitans</taxon>
    </lineage>
</organism>
<dbReference type="SMART" id="SM00382">
    <property type="entry name" value="AAA"/>
    <property type="match status" value="1"/>
</dbReference>
<dbReference type="Pfam" id="PF25601">
    <property type="entry name" value="AAA_lid_14"/>
    <property type="match status" value="1"/>
</dbReference>
<name>E5AVN2_MYCRK</name>
<dbReference type="GO" id="GO:0005524">
    <property type="term" value="F:ATP binding"/>
    <property type="evidence" value="ECO:0007669"/>
    <property type="project" value="UniProtKB-KW"/>
</dbReference>
<dbReference type="KEGG" id="brh:RBRH_02975"/>
<dbReference type="EMBL" id="FR687360">
    <property type="protein sequence ID" value="CBW77156.1"/>
    <property type="molecule type" value="Genomic_DNA"/>
</dbReference>
<dbReference type="InterPro" id="IPR002078">
    <property type="entry name" value="Sigma_54_int"/>
</dbReference>
<evidence type="ECO:0000313" key="8">
    <source>
        <dbReference type="EMBL" id="CBW77156.1"/>
    </source>
</evidence>
<keyword evidence="4" id="KW-0238">DNA-binding</keyword>
<gene>
    <name evidence="8" type="ordered locus">RBRH_02975</name>
</gene>
<dbReference type="Pfam" id="PF00158">
    <property type="entry name" value="Sigma54_activat"/>
    <property type="match status" value="1"/>
</dbReference>
<dbReference type="Proteomes" id="UP000007437">
    <property type="component" value="Plasmid pBRH01"/>
</dbReference>
<evidence type="ECO:0000256" key="4">
    <source>
        <dbReference type="ARBA" id="ARBA00023125"/>
    </source>
</evidence>
<dbReference type="SUPFAM" id="SSF52540">
    <property type="entry name" value="P-loop containing nucleoside triphosphate hydrolases"/>
    <property type="match status" value="1"/>
</dbReference>
<dbReference type="Gene3D" id="3.40.50.300">
    <property type="entry name" value="P-loop containing nucleotide triphosphate hydrolases"/>
    <property type="match status" value="1"/>
</dbReference>
<dbReference type="Pfam" id="PF01590">
    <property type="entry name" value="GAF"/>
    <property type="match status" value="1"/>
</dbReference>
<keyword evidence="3" id="KW-0805">Transcription regulation</keyword>
<feature type="compositionally biased region" description="Low complexity" evidence="6">
    <location>
        <begin position="335"/>
        <end position="350"/>
    </location>
</feature>
<evidence type="ECO:0000256" key="6">
    <source>
        <dbReference type="SAM" id="MobiDB-lite"/>
    </source>
</evidence>
<dbReference type="InterPro" id="IPR027417">
    <property type="entry name" value="P-loop_NTPase"/>
</dbReference>
<dbReference type="Gene3D" id="1.10.10.60">
    <property type="entry name" value="Homeodomain-like"/>
    <property type="match status" value="1"/>
</dbReference>
<dbReference type="GO" id="GO:0006355">
    <property type="term" value="P:regulation of DNA-templated transcription"/>
    <property type="evidence" value="ECO:0007669"/>
    <property type="project" value="InterPro"/>
</dbReference>
<dbReference type="PRINTS" id="PR01590">
    <property type="entry name" value="HTHFIS"/>
</dbReference>
<dbReference type="eggNOG" id="COG3284">
    <property type="taxonomic scope" value="Bacteria"/>
</dbReference>
<feature type="domain" description="Sigma-54 factor interaction" evidence="7">
    <location>
        <begin position="386"/>
        <end position="614"/>
    </location>
</feature>
<proteinExistence type="predicted"/>
<dbReference type="FunFam" id="3.40.50.300:FF:000006">
    <property type="entry name" value="DNA-binding transcriptional regulator NtrC"/>
    <property type="match status" value="1"/>
</dbReference>
<keyword evidence="8" id="KW-0614">Plasmid</keyword>
<dbReference type="PANTHER" id="PTHR32071">
    <property type="entry name" value="TRANSCRIPTIONAL REGULATORY PROTEIN"/>
    <property type="match status" value="1"/>
</dbReference>
<dbReference type="HOGENOM" id="CLU_000445_8_12_4"/>
<dbReference type="SUPFAM" id="SSF55781">
    <property type="entry name" value="GAF domain-like"/>
    <property type="match status" value="1"/>
</dbReference>
<dbReference type="AlphaFoldDB" id="E5AVN2"/>
<dbReference type="InterPro" id="IPR003593">
    <property type="entry name" value="AAA+_ATPase"/>
</dbReference>
<dbReference type="CDD" id="cd00009">
    <property type="entry name" value="AAA"/>
    <property type="match status" value="1"/>
</dbReference>
<accession>E5AVN2</accession>
<dbReference type="Gene3D" id="3.30.450.40">
    <property type="match status" value="1"/>
</dbReference>
<evidence type="ECO:0000256" key="5">
    <source>
        <dbReference type="ARBA" id="ARBA00023163"/>
    </source>
</evidence>
<evidence type="ECO:0000256" key="3">
    <source>
        <dbReference type="ARBA" id="ARBA00023015"/>
    </source>
</evidence>
<dbReference type="SUPFAM" id="SSF46689">
    <property type="entry name" value="Homeodomain-like"/>
    <property type="match status" value="1"/>
</dbReference>
<dbReference type="InterPro" id="IPR003018">
    <property type="entry name" value="GAF"/>
</dbReference>
<feature type="region of interest" description="Disordered" evidence="6">
    <location>
        <begin position="326"/>
        <end position="352"/>
    </location>
</feature>